<keyword evidence="5" id="KW-1185">Reference proteome</keyword>
<evidence type="ECO:0000259" key="2">
    <source>
        <dbReference type="Pfam" id="PF01232"/>
    </source>
</evidence>
<keyword evidence="1" id="KW-0560">Oxidoreductase</keyword>
<reference evidence="4 5" key="1">
    <citation type="submission" date="2017-11" db="EMBL/GenBank/DDBJ databases">
        <title>Draft genome sequence of environmental isolate Aeromonas cavernicola sp. nov. MDC 2508.</title>
        <authorList>
            <person name="Colston S.M."/>
            <person name="Navarro A."/>
            <person name="Martinez-Murcia A.J."/>
            <person name="Graf J."/>
        </authorList>
    </citation>
    <scope>NUCLEOTIDE SEQUENCE [LARGE SCALE GENOMIC DNA]</scope>
    <source>
        <strain evidence="4 5">MDC 2508</strain>
    </source>
</reference>
<protein>
    <submittedName>
        <fullName evidence="4">D-mannonate oxidoreductase</fullName>
    </submittedName>
</protein>
<dbReference type="PANTHER" id="PTHR43362:SF4">
    <property type="entry name" value="MANNITOL DEHYDROGENASE"/>
    <property type="match status" value="1"/>
</dbReference>
<dbReference type="SUPFAM" id="SSF51735">
    <property type="entry name" value="NAD(P)-binding Rossmann-fold domains"/>
    <property type="match status" value="1"/>
</dbReference>
<evidence type="ECO:0000256" key="1">
    <source>
        <dbReference type="ARBA" id="ARBA00023002"/>
    </source>
</evidence>
<dbReference type="EMBL" id="PGGC01000073">
    <property type="protein sequence ID" value="PJG59262.1"/>
    <property type="molecule type" value="Genomic_DNA"/>
</dbReference>
<dbReference type="OrthoDB" id="271711at2"/>
<dbReference type="PRINTS" id="PR00084">
    <property type="entry name" value="MTLDHDRGNASE"/>
</dbReference>
<dbReference type="InterPro" id="IPR036291">
    <property type="entry name" value="NAD(P)-bd_dom_sf"/>
</dbReference>
<dbReference type="InterPro" id="IPR013328">
    <property type="entry name" value="6PGD_dom2"/>
</dbReference>
<comment type="caution">
    <text evidence="4">The sequence shown here is derived from an EMBL/GenBank/DDBJ whole genome shotgun (WGS) entry which is preliminary data.</text>
</comment>
<dbReference type="InterPro" id="IPR013131">
    <property type="entry name" value="Mannitol_DH_N"/>
</dbReference>
<dbReference type="Pfam" id="PF08125">
    <property type="entry name" value="Mannitol_dh_C"/>
    <property type="match status" value="1"/>
</dbReference>
<dbReference type="GO" id="GO:0016616">
    <property type="term" value="F:oxidoreductase activity, acting on the CH-OH group of donors, NAD or NADP as acceptor"/>
    <property type="evidence" value="ECO:0007669"/>
    <property type="project" value="TreeGrafter"/>
</dbReference>
<sequence>MSCSLLTAHATLPTYDRQRLVPRIVHLGVGAFHRAHQAVYADELASEHGSDWGYVEINVRSGGELIAHLQAQDHLFSVSEMSQHGWQSRVVGVVRRALYVGQEGISAVLAALSDADVAIISMTVTEKGYCYVPATGELDMAHPAICHDVAHPTAPTSMPGIVVAALAQRRAAGLSGVSIMSCDNMPENGKVTKQVVLALARQWEPELAEWIDQHCRFPSTMVDRIVPAVSAETAQQIAAQLGVPDAAGVVCEPFRQWVVEDDFVAGRPEWQRVGVELVSDVVPYEEMKLRMLNGSHSFLAYLGYLAGYEHINDCMADPHFAHAARQLMLNEQAPTLRVSGVDIPGYADSLLMRYTNPALKHRTWQIAMDGSVKLPQRLLEPIRHNLKAVRDIRFQSLAVAAWMRYVSGLDEQGGVIDVRDPMLTQLQTAVQNSADGEARVHALLSIEAIFGQDLPLNRRFRDAVLSAYLSLQQQGAAKTIKAYCQCG</sequence>
<dbReference type="Gene3D" id="1.10.1040.10">
    <property type="entry name" value="N-(1-d-carboxylethyl)-l-norvaline Dehydrogenase, domain 2"/>
    <property type="match status" value="1"/>
</dbReference>
<organism evidence="4 5">
    <name type="scientific">Aeromonas cavernicola</name>
    <dbReference type="NCBI Taxonomy" id="1006623"/>
    <lineage>
        <taxon>Bacteria</taxon>
        <taxon>Pseudomonadati</taxon>
        <taxon>Pseudomonadota</taxon>
        <taxon>Gammaproteobacteria</taxon>
        <taxon>Aeromonadales</taxon>
        <taxon>Aeromonadaceae</taxon>
        <taxon>Aeromonas</taxon>
    </lineage>
</organism>
<accession>A0A2H9U5F1</accession>
<proteinExistence type="predicted"/>
<dbReference type="Proteomes" id="UP000235861">
    <property type="component" value="Unassembled WGS sequence"/>
</dbReference>
<feature type="domain" description="Mannitol dehydrogenase C-terminal" evidence="3">
    <location>
        <begin position="280"/>
        <end position="471"/>
    </location>
</feature>
<dbReference type="Gene3D" id="3.40.50.720">
    <property type="entry name" value="NAD(P)-binding Rossmann-like Domain"/>
    <property type="match status" value="1"/>
</dbReference>
<name>A0A2H9U5F1_9GAMM</name>
<gene>
    <name evidence="4" type="ORF">CUC53_08125</name>
</gene>
<dbReference type="SUPFAM" id="SSF48179">
    <property type="entry name" value="6-phosphogluconate dehydrogenase C-terminal domain-like"/>
    <property type="match status" value="1"/>
</dbReference>
<dbReference type="InterPro" id="IPR050988">
    <property type="entry name" value="Mannitol_DH/Oxidoreductase"/>
</dbReference>
<dbReference type="RefSeq" id="WP_100293686.1">
    <property type="nucleotide sequence ID" value="NZ_PGGC01000073.1"/>
</dbReference>
<evidence type="ECO:0000313" key="5">
    <source>
        <dbReference type="Proteomes" id="UP000235861"/>
    </source>
</evidence>
<dbReference type="InterPro" id="IPR000669">
    <property type="entry name" value="Mannitol_DH"/>
</dbReference>
<evidence type="ECO:0000259" key="3">
    <source>
        <dbReference type="Pfam" id="PF08125"/>
    </source>
</evidence>
<dbReference type="InterPro" id="IPR013118">
    <property type="entry name" value="Mannitol_DH_C"/>
</dbReference>
<dbReference type="Pfam" id="PF01232">
    <property type="entry name" value="Mannitol_dh"/>
    <property type="match status" value="1"/>
</dbReference>
<dbReference type="PANTHER" id="PTHR43362">
    <property type="entry name" value="MANNITOL DEHYDROGENASE DSF1-RELATED"/>
    <property type="match status" value="1"/>
</dbReference>
<feature type="domain" description="Mannitol dehydrogenase N-terminal" evidence="2">
    <location>
        <begin position="23"/>
        <end position="271"/>
    </location>
</feature>
<dbReference type="InterPro" id="IPR008927">
    <property type="entry name" value="6-PGluconate_DH-like_C_sf"/>
</dbReference>
<evidence type="ECO:0000313" key="4">
    <source>
        <dbReference type="EMBL" id="PJG59262.1"/>
    </source>
</evidence>
<dbReference type="AlphaFoldDB" id="A0A2H9U5F1"/>